<dbReference type="EMBL" id="ML738760">
    <property type="protein sequence ID" value="KAE8156472.1"/>
    <property type="molecule type" value="Genomic_DNA"/>
</dbReference>
<evidence type="ECO:0000256" key="4">
    <source>
        <dbReference type="ARBA" id="ARBA00022833"/>
    </source>
</evidence>
<feature type="short sequence motif" description="GXSXG" evidence="7">
    <location>
        <begin position="540"/>
        <end position="544"/>
    </location>
</feature>
<dbReference type="OrthoDB" id="194358at2759"/>
<dbReference type="SUPFAM" id="SSF52151">
    <property type="entry name" value="FabD/lysophospholipase-like"/>
    <property type="match status" value="1"/>
</dbReference>
<keyword evidence="2" id="KW-0863">Zinc-finger</keyword>
<dbReference type="GO" id="GO:0016020">
    <property type="term" value="C:membrane"/>
    <property type="evidence" value="ECO:0007669"/>
    <property type="project" value="TreeGrafter"/>
</dbReference>
<sequence length="977" mass="110314">MLSWRYLGLVTQYIPTMAKCEHNFWVELVKDNAVPQLKSASRLARLVGELPEPAAQSPQIVFFMGRKVKDQALRQLCRSNYRGQPRHGRSITLRSDNRTLYTRQPRFFADCDPTNRALPTAIDSIRYCHEERVYPLELPAVEYSLHDIIMSRLLFLVVDVICIFADDVGGLEGVRRLLSTWIRVGSASSLPHTVRPRVIVATSSQTESITHSLLDEEDFLFQLLHVGNLQFFSAFGDIQISRLPAEELSPDARYVTLGGDISRQLRLAKNDREHHRVLFSGKHLSAFFEAALHHARTQLLLPFNFILATRQQNPIDGAFTSHLINFLRLGNQTRAPYDEMASYIASAILMDAYPPGMHSFNSAEVFDKLYGDTCYRALRKCYSTDALAALQCIRIKEHLNTLFDRMEKSSKPSSEIHKHNLAQQQKYWSWTRSNITCLFCLRRYPEHTQVCGHAICDTCAEIFGEPTPHRESEYVIRKCILCDNSKHLTVRLKPATAAPRVLSIDGGGPRGIIPLENLEILQETLGPEIPLVDMFELKAGTSVGGIIVLSWTIIRLPISECKKMFQSLTKSALSPQCKKGLLSRWLSDETYDSQVFENILKEHYGPTRRLFDPPPSLVCSGKVVVTASSINNGAPFIFTNYNGAAPHRAEPVCGRLRPNVDDEPFVWQVARATSAAPPLFSTIDLPGIGTFQDGGMGRHNNPVNLALSESKHLWPSAPGPDVVITLGTASEVTVSRPSSFRNIVLDGWIPRVYRSLRASFDGRNTWKELEDRLDAGSLENFFRFDVSLPDGLPAMDNTGCMEHLSRQARKETNECYDIRASALALLTTCLFFKLEAMPEYREGLFLCMGTIRCRANARPLLNRLLEMEPNTRGFYKDSLELGLPLSADDICATCHRYCLPVRFLVRDLHEKFTLSLRLEGTARRLSAFPNTIQWFIDQQRLDCPFGSANHSIPFQMECPDCSAHAMGKGRKRKYIEI</sequence>
<dbReference type="PANTHER" id="PTHR24185">
    <property type="entry name" value="CALCIUM-INDEPENDENT PHOSPHOLIPASE A2-GAMMA"/>
    <property type="match status" value="1"/>
</dbReference>
<dbReference type="PROSITE" id="PS51635">
    <property type="entry name" value="PNPLA"/>
    <property type="match status" value="1"/>
</dbReference>
<evidence type="ECO:0000256" key="7">
    <source>
        <dbReference type="PROSITE-ProRule" id="PRU01161"/>
    </source>
</evidence>
<feature type="active site" description="Proton acceptor" evidence="7">
    <location>
        <position position="693"/>
    </location>
</feature>
<evidence type="ECO:0000256" key="5">
    <source>
        <dbReference type="ARBA" id="ARBA00022963"/>
    </source>
</evidence>
<keyword evidence="10" id="KW-1185">Reference proteome</keyword>
<dbReference type="GO" id="GO:0016042">
    <property type="term" value="P:lipid catabolic process"/>
    <property type="evidence" value="ECO:0007669"/>
    <property type="project" value="UniProtKB-UniRule"/>
</dbReference>
<dbReference type="PANTHER" id="PTHR24185:SF1">
    <property type="entry name" value="CALCIUM-INDEPENDENT PHOSPHOLIPASE A2-GAMMA"/>
    <property type="match status" value="1"/>
</dbReference>
<evidence type="ECO:0000256" key="1">
    <source>
        <dbReference type="ARBA" id="ARBA00022723"/>
    </source>
</evidence>
<keyword evidence="6 7" id="KW-0443">Lipid metabolism</keyword>
<name>A0A5N6UD10_ASPTM</name>
<feature type="active site" description="Nucleophile" evidence="7">
    <location>
        <position position="542"/>
    </location>
</feature>
<dbReference type="GO" id="GO:0047499">
    <property type="term" value="F:calcium-independent phospholipase A2 activity"/>
    <property type="evidence" value="ECO:0007669"/>
    <property type="project" value="TreeGrafter"/>
</dbReference>
<dbReference type="Pfam" id="PF01734">
    <property type="entry name" value="Patatin"/>
    <property type="match status" value="1"/>
</dbReference>
<protein>
    <submittedName>
        <fullName evidence="9">FabD/lysophospholipase-like protein</fullName>
    </submittedName>
</protein>
<keyword evidence="3 7" id="KW-0378">Hydrolase</keyword>
<evidence type="ECO:0000259" key="8">
    <source>
        <dbReference type="PROSITE" id="PS51635"/>
    </source>
</evidence>
<feature type="domain" description="PNPLA" evidence="8">
    <location>
        <begin position="502"/>
        <end position="707"/>
    </location>
</feature>
<dbReference type="Gene3D" id="3.40.1090.10">
    <property type="entry name" value="Cytosolic phospholipase A2 catalytic domain"/>
    <property type="match status" value="1"/>
</dbReference>
<accession>A0A5N6UD10</accession>
<dbReference type="PROSITE" id="PS00518">
    <property type="entry name" value="ZF_RING_1"/>
    <property type="match status" value="1"/>
</dbReference>
<dbReference type="GO" id="GO:0046486">
    <property type="term" value="P:glycerolipid metabolic process"/>
    <property type="evidence" value="ECO:0007669"/>
    <property type="project" value="UniProtKB-ARBA"/>
</dbReference>
<feature type="short sequence motif" description="GXGXXG" evidence="7">
    <location>
        <begin position="506"/>
        <end position="511"/>
    </location>
</feature>
<organism evidence="9 10">
    <name type="scientific">Aspergillus tamarii</name>
    <dbReference type="NCBI Taxonomy" id="41984"/>
    <lineage>
        <taxon>Eukaryota</taxon>
        <taxon>Fungi</taxon>
        <taxon>Dikarya</taxon>
        <taxon>Ascomycota</taxon>
        <taxon>Pezizomycotina</taxon>
        <taxon>Eurotiomycetes</taxon>
        <taxon>Eurotiomycetidae</taxon>
        <taxon>Eurotiales</taxon>
        <taxon>Aspergillaceae</taxon>
        <taxon>Aspergillus</taxon>
        <taxon>Aspergillus subgen. Circumdati</taxon>
    </lineage>
</organism>
<feature type="short sequence motif" description="DGA/G" evidence="7">
    <location>
        <begin position="693"/>
        <end position="695"/>
    </location>
</feature>
<evidence type="ECO:0000313" key="10">
    <source>
        <dbReference type="Proteomes" id="UP000326950"/>
    </source>
</evidence>
<evidence type="ECO:0000256" key="6">
    <source>
        <dbReference type="ARBA" id="ARBA00023098"/>
    </source>
</evidence>
<dbReference type="InterPro" id="IPR002641">
    <property type="entry name" value="PNPLA_dom"/>
</dbReference>
<dbReference type="InterPro" id="IPR017907">
    <property type="entry name" value="Znf_RING_CS"/>
</dbReference>
<evidence type="ECO:0000256" key="2">
    <source>
        <dbReference type="ARBA" id="ARBA00022771"/>
    </source>
</evidence>
<dbReference type="Proteomes" id="UP000326950">
    <property type="component" value="Unassembled WGS sequence"/>
</dbReference>
<dbReference type="InterPro" id="IPR016035">
    <property type="entry name" value="Acyl_Trfase/lysoPLipase"/>
</dbReference>
<dbReference type="AlphaFoldDB" id="A0A5N6UD10"/>
<dbReference type="GO" id="GO:0008270">
    <property type="term" value="F:zinc ion binding"/>
    <property type="evidence" value="ECO:0007669"/>
    <property type="project" value="UniProtKB-KW"/>
</dbReference>
<dbReference type="GO" id="GO:0019369">
    <property type="term" value="P:arachidonate metabolic process"/>
    <property type="evidence" value="ECO:0007669"/>
    <property type="project" value="TreeGrafter"/>
</dbReference>
<proteinExistence type="predicted"/>
<keyword evidence="5 7" id="KW-0442">Lipid degradation</keyword>
<gene>
    <name evidence="9" type="ORF">BDV40DRAFT_309539</name>
</gene>
<keyword evidence="4" id="KW-0862">Zinc</keyword>
<evidence type="ECO:0000313" key="9">
    <source>
        <dbReference type="EMBL" id="KAE8156472.1"/>
    </source>
</evidence>
<evidence type="ECO:0000256" key="3">
    <source>
        <dbReference type="ARBA" id="ARBA00022801"/>
    </source>
</evidence>
<keyword evidence="1" id="KW-0479">Metal-binding</keyword>
<dbReference type="CDD" id="cd07199">
    <property type="entry name" value="Pat17_PNPLA8_PNPLA9_like"/>
    <property type="match status" value="1"/>
</dbReference>
<reference evidence="9 10" key="1">
    <citation type="submission" date="2019-04" db="EMBL/GenBank/DDBJ databases">
        <title>Friends and foes A comparative genomics study of 23 Aspergillus species from section Flavi.</title>
        <authorList>
            <consortium name="DOE Joint Genome Institute"/>
            <person name="Kjaerbolling I."/>
            <person name="Vesth T."/>
            <person name="Frisvad J.C."/>
            <person name="Nybo J.L."/>
            <person name="Theobald S."/>
            <person name="Kildgaard S."/>
            <person name="Isbrandt T."/>
            <person name="Kuo A."/>
            <person name="Sato A."/>
            <person name="Lyhne E.K."/>
            <person name="Kogle M.E."/>
            <person name="Wiebenga A."/>
            <person name="Kun R.S."/>
            <person name="Lubbers R.J."/>
            <person name="Makela M.R."/>
            <person name="Barry K."/>
            <person name="Chovatia M."/>
            <person name="Clum A."/>
            <person name="Daum C."/>
            <person name="Haridas S."/>
            <person name="He G."/>
            <person name="LaButti K."/>
            <person name="Lipzen A."/>
            <person name="Mondo S."/>
            <person name="Riley R."/>
            <person name="Salamov A."/>
            <person name="Simmons B.A."/>
            <person name="Magnuson J.K."/>
            <person name="Henrissat B."/>
            <person name="Mortensen U.H."/>
            <person name="Larsen T.O."/>
            <person name="Devries R.P."/>
            <person name="Grigoriev I.V."/>
            <person name="Machida M."/>
            <person name="Baker S.E."/>
            <person name="Andersen M.R."/>
        </authorList>
    </citation>
    <scope>NUCLEOTIDE SEQUENCE [LARGE SCALE GENOMIC DNA]</scope>
    <source>
        <strain evidence="9 10">CBS 117626</strain>
    </source>
</reference>